<evidence type="ECO:0000256" key="6">
    <source>
        <dbReference type="ARBA" id="ARBA00023136"/>
    </source>
</evidence>
<reference evidence="13 14" key="2">
    <citation type="submission" date="2019-01" db="EMBL/GenBank/DDBJ databases">
        <title>A chromosome length genome reference of the Java medaka (oryzias javanicus).</title>
        <authorList>
            <person name="Herpin A."/>
            <person name="Takehana Y."/>
            <person name="Naruse K."/>
            <person name="Ansai S."/>
            <person name="Kawaguchi M."/>
        </authorList>
    </citation>
    <scope>NUCLEOTIDE SEQUENCE [LARGE SCALE GENOMIC DNA]</scope>
    <source>
        <strain evidence="13">RS831</strain>
        <tissue evidence="13">Whole body</tissue>
    </source>
</reference>
<dbReference type="GO" id="GO:0042130">
    <property type="term" value="P:negative regulation of T cell proliferation"/>
    <property type="evidence" value="ECO:0007669"/>
    <property type="project" value="TreeGrafter"/>
</dbReference>
<dbReference type="Pfam" id="PF22705">
    <property type="entry name" value="C2-set_3"/>
    <property type="match status" value="1"/>
</dbReference>
<dbReference type="Gene3D" id="2.60.40.10">
    <property type="entry name" value="Immunoglobulins"/>
    <property type="match status" value="2"/>
</dbReference>
<dbReference type="SMART" id="SM00406">
    <property type="entry name" value="IGv"/>
    <property type="match status" value="1"/>
</dbReference>
<keyword evidence="5 11" id="KW-1133">Transmembrane helix</keyword>
<dbReference type="Proteomes" id="UP000283210">
    <property type="component" value="Chromosome 12"/>
</dbReference>
<evidence type="ECO:0000256" key="2">
    <source>
        <dbReference type="ARBA" id="ARBA00022475"/>
    </source>
</evidence>
<organism evidence="13 14">
    <name type="scientific">Oryzias javanicus</name>
    <name type="common">Javanese ricefish</name>
    <name type="synonym">Aplocheilus javanicus</name>
    <dbReference type="NCBI Taxonomy" id="123683"/>
    <lineage>
        <taxon>Eukaryota</taxon>
        <taxon>Metazoa</taxon>
        <taxon>Chordata</taxon>
        <taxon>Craniata</taxon>
        <taxon>Vertebrata</taxon>
        <taxon>Euteleostomi</taxon>
        <taxon>Actinopterygii</taxon>
        <taxon>Neopterygii</taxon>
        <taxon>Teleostei</taxon>
        <taxon>Neoteleostei</taxon>
        <taxon>Acanthomorphata</taxon>
        <taxon>Ovalentaria</taxon>
        <taxon>Atherinomorphae</taxon>
        <taxon>Beloniformes</taxon>
        <taxon>Adrianichthyidae</taxon>
        <taxon>Oryziinae</taxon>
        <taxon>Oryzias</taxon>
    </lineage>
</organism>
<dbReference type="GO" id="GO:0031295">
    <property type="term" value="P:T cell costimulation"/>
    <property type="evidence" value="ECO:0007669"/>
    <property type="project" value="TreeGrafter"/>
</dbReference>
<dbReference type="GO" id="GO:0042102">
    <property type="term" value="P:positive regulation of T cell proliferation"/>
    <property type="evidence" value="ECO:0007669"/>
    <property type="project" value="TreeGrafter"/>
</dbReference>
<evidence type="ECO:0000256" key="8">
    <source>
        <dbReference type="ARBA" id="ARBA00023170"/>
    </source>
</evidence>
<keyword evidence="2" id="KW-1003">Cell membrane</keyword>
<feature type="domain" description="Ig-like" evidence="12">
    <location>
        <begin position="163"/>
        <end position="247"/>
    </location>
</feature>
<keyword evidence="8" id="KW-0675">Receptor</keyword>
<dbReference type="EMBL" id="CM012448">
    <property type="protein sequence ID" value="RVE65686.1"/>
    <property type="molecule type" value="Genomic_DNA"/>
</dbReference>
<gene>
    <name evidence="13" type="ORF">OJAV_G00119060</name>
</gene>
<dbReference type="Pfam" id="PF07686">
    <property type="entry name" value="V-set"/>
    <property type="match status" value="1"/>
</dbReference>
<keyword evidence="10" id="KW-0393">Immunoglobulin domain</keyword>
<keyword evidence="7" id="KW-1015">Disulfide bond</keyword>
<evidence type="ECO:0000256" key="7">
    <source>
        <dbReference type="ARBA" id="ARBA00023157"/>
    </source>
</evidence>
<evidence type="ECO:0000259" key="12">
    <source>
        <dbReference type="PROSITE" id="PS50835"/>
    </source>
</evidence>
<feature type="transmembrane region" description="Helical" evidence="11">
    <location>
        <begin position="20"/>
        <end position="38"/>
    </location>
</feature>
<name>A0A3S2P6G9_ORYJA</name>
<sequence length="331" mass="37227">MKRESHFRRAQTSRRTKGCLFHSISMDWIFVIILQVLIQPSLSVLFTVEAEQTMYSSEFGGEVVMGCRFSTKASKPHSDLKVTWHWTSSELHQELIRLDNTMDYTVSPKYQGRVKLLTEELKNGWAKLQLSNLRINDSGTYQCLVQTTDGTDYKTMTLSVNAPYKTVTKNFERTAENKVLLTCESEGYPKSAVVWTDGSQQSHHANTSFVSTPDQLFKITSQILVSSSEENNYTCSFTRGEKSATFNIPKEIQTSPGTNDTAIIVVFTVIIIILILTAGGIVYYRRKGFGALFTTKCLPVDQDLSVSAACLQKDKEMKTVEIAIPEETASY</sequence>
<dbReference type="InterPro" id="IPR013106">
    <property type="entry name" value="Ig_V-set"/>
</dbReference>
<feature type="domain" description="Ig-like" evidence="12">
    <location>
        <begin position="40"/>
        <end position="159"/>
    </location>
</feature>
<evidence type="ECO:0000256" key="5">
    <source>
        <dbReference type="ARBA" id="ARBA00022989"/>
    </source>
</evidence>
<dbReference type="PANTHER" id="PTHR25466:SF3">
    <property type="entry name" value="PROGRAMMED CELL DEATH 1 LIGAND 1"/>
    <property type="match status" value="1"/>
</dbReference>
<accession>A0A3S2P6G9</accession>
<dbReference type="SUPFAM" id="SSF48726">
    <property type="entry name" value="Immunoglobulin"/>
    <property type="match status" value="2"/>
</dbReference>
<keyword evidence="9" id="KW-0325">Glycoprotein</keyword>
<protein>
    <recommendedName>
        <fullName evidence="12">Ig-like domain-containing protein</fullName>
    </recommendedName>
</protein>
<dbReference type="GO" id="GO:0007166">
    <property type="term" value="P:cell surface receptor signaling pathway"/>
    <property type="evidence" value="ECO:0007669"/>
    <property type="project" value="TreeGrafter"/>
</dbReference>
<evidence type="ECO:0000313" key="14">
    <source>
        <dbReference type="Proteomes" id="UP000283210"/>
    </source>
</evidence>
<evidence type="ECO:0000256" key="3">
    <source>
        <dbReference type="ARBA" id="ARBA00022692"/>
    </source>
</evidence>
<dbReference type="GO" id="GO:0071222">
    <property type="term" value="P:cellular response to lipopolysaccharide"/>
    <property type="evidence" value="ECO:0007669"/>
    <property type="project" value="TreeGrafter"/>
</dbReference>
<dbReference type="InterPro" id="IPR036179">
    <property type="entry name" value="Ig-like_dom_sf"/>
</dbReference>
<dbReference type="PANTHER" id="PTHR25466">
    <property type="entry name" value="T-LYMPHOCYTE ACTIVATION ANTIGEN"/>
    <property type="match status" value="1"/>
</dbReference>
<dbReference type="InterPro" id="IPR007110">
    <property type="entry name" value="Ig-like_dom"/>
</dbReference>
<feature type="transmembrane region" description="Helical" evidence="11">
    <location>
        <begin position="262"/>
        <end position="284"/>
    </location>
</feature>
<dbReference type="GO" id="GO:0009897">
    <property type="term" value="C:external side of plasma membrane"/>
    <property type="evidence" value="ECO:0007669"/>
    <property type="project" value="TreeGrafter"/>
</dbReference>
<dbReference type="InterPro" id="IPR051713">
    <property type="entry name" value="T-cell_Activation_Regulation"/>
</dbReference>
<reference evidence="13 14" key="1">
    <citation type="submission" date="2018-11" db="EMBL/GenBank/DDBJ databases">
        <authorList>
            <person name="Lopez-Roques C."/>
            <person name="Donnadieu C."/>
            <person name="Bouchez O."/>
            <person name="Klopp C."/>
            <person name="Cabau C."/>
            <person name="Zahm M."/>
        </authorList>
    </citation>
    <scope>NUCLEOTIDE SEQUENCE [LARGE SCALE GENOMIC DNA]</scope>
    <source>
        <strain evidence="13">RS831</strain>
        <tissue evidence="13">Whole body</tissue>
    </source>
</reference>
<dbReference type="InterPro" id="IPR013783">
    <property type="entry name" value="Ig-like_fold"/>
</dbReference>
<keyword evidence="4" id="KW-0732">Signal</keyword>
<comment type="subcellular location">
    <subcellularLocation>
        <location evidence="1">Cell membrane</location>
        <topology evidence="1">Single-pass type I membrane protein</topology>
    </subcellularLocation>
</comment>
<evidence type="ECO:0000256" key="9">
    <source>
        <dbReference type="ARBA" id="ARBA00023180"/>
    </source>
</evidence>
<evidence type="ECO:0000256" key="4">
    <source>
        <dbReference type="ARBA" id="ARBA00022729"/>
    </source>
</evidence>
<keyword evidence="14" id="KW-1185">Reference proteome</keyword>
<evidence type="ECO:0000256" key="1">
    <source>
        <dbReference type="ARBA" id="ARBA00004251"/>
    </source>
</evidence>
<evidence type="ECO:0000256" key="10">
    <source>
        <dbReference type="ARBA" id="ARBA00023319"/>
    </source>
</evidence>
<dbReference type="InterPro" id="IPR003599">
    <property type="entry name" value="Ig_sub"/>
</dbReference>
<dbReference type="PROSITE" id="PS50835">
    <property type="entry name" value="IG_LIKE"/>
    <property type="match status" value="2"/>
</dbReference>
<keyword evidence="3 11" id="KW-0812">Transmembrane</keyword>
<dbReference type="OrthoDB" id="8680608at2759"/>
<dbReference type="SMART" id="SM00409">
    <property type="entry name" value="IG"/>
    <property type="match status" value="1"/>
</dbReference>
<keyword evidence="6 11" id="KW-0472">Membrane</keyword>
<dbReference type="AlphaFoldDB" id="A0A3S2P6G9"/>
<dbReference type="GO" id="GO:0006955">
    <property type="term" value="P:immune response"/>
    <property type="evidence" value="ECO:0007669"/>
    <property type="project" value="TreeGrafter"/>
</dbReference>
<dbReference type="InterPro" id="IPR053896">
    <property type="entry name" value="BTN3A2-like_Ig-C"/>
</dbReference>
<evidence type="ECO:0000256" key="11">
    <source>
        <dbReference type="SAM" id="Phobius"/>
    </source>
</evidence>
<proteinExistence type="predicted"/>
<evidence type="ECO:0000313" key="13">
    <source>
        <dbReference type="EMBL" id="RVE65686.1"/>
    </source>
</evidence>